<dbReference type="InterPro" id="IPR051908">
    <property type="entry name" value="Ribosomal_N-acetyltransferase"/>
</dbReference>
<dbReference type="InParanoid" id="A0A0D1Z5G4"/>
<dbReference type="PANTHER" id="PTHR43441:SF2">
    <property type="entry name" value="FAMILY ACETYLTRANSFERASE, PUTATIVE (AFU_ORTHOLOGUE AFUA_7G00850)-RELATED"/>
    <property type="match status" value="1"/>
</dbReference>
<reference evidence="2 3" key="1">
    <citation type="submission" date="2015-01" db="EMBL/GenBank/DDBJ databases">
        <title>The Genome Sequence of Ochroconis gallopava CBS43764.</title>
        <authorList>
            <consortium name="The Broad Institute Genomics Platform"/>
            <person name="Cuomo C."/>
            <person name="de Hoog S."/>
            <person name="Gorbushina A."/>
            <person name="Stielow B."/>
            <person name="Teixiera M."/>
            <person name="Abouelleil A."/>
            <person name="Chapman S.B."/>
            <person name="Priest M."/>
            <person name="Young S.K."/>
            <person name="Wortman J."/>
            <person name="Nusbaum C."/>
            <person name="Birren B."/>
        </authorList>
    </citation>
    <scope>NUCLEOTIDE SEQUENCE [LARGE SCALE GENOMIC DNA]</scope>
    <source>
        <strain evidence="2 3">CBS 43764</strain>
    </source>
</reference>
<feature type="domain" description="N-acetyltransferase" evidence="1">
    <location>
        <begin position="72"/>
        <end position="228"/>
    </location>
</feature>
<dbReference type="Pfam" id="PF13302">
    <property type="entry name" value="Acetyltransf_3"/>
    <property type="match status" value="1"/>
</dbReference>
<dbReference type="Gene3D" id="3.40.630.30">
    <property type="match status" value="1"/>
</dbReference>
<dbReference type="GO" id="GO:1990189">
    <property type="term" value="F:protein N-terminal-serine acetyltransferase activity"/>
    <property type="evidence" value="ECO:0007669"/>
    <property type="project" value="TreeGrafter"/>
</dbReference>
<dbReference type="FunCoup" id="A0A0D1Z5G4">
    <property type="interactions" value="669"/>
</dbReference>
<dbReference type="GO" id="GO:0008999">
    <property type="term" value="F:protein-N-terminal-alanine acetyltransferase activity"/>
    <property type="evidence" value="ECO:0007669"/>
    <property type="project" value="TreeGrafter"/>
</dbReference>
<proteinExistence type="predicted"/>
<accession>A0A0D1Z5G4</accession>
<dbReference type="FunFam" id="3.40.630.30:FF:000047">
    <property type="entry name" value="Acetyltransferase, GNAT family"/>
    <property type="match status" value="1"/>
</dbReference>
<dbReference type="SUPFAM" id="SSF55729">
    <property type="entry name" value="Acyl-CoA N-acyltransferases (Nat)"/>
    <property type="match status" value="1"/>
</dbReference>
<evidence type="ECO:0000313" key="3">
    <source>
        <dbReference type="Proteomes" id="UP000053259"/>
    </source>
</evidence>
<dbReference type="PROSITE" id="PS51186">
    <property type="entry name" value="GNAT"/>
    <property type="match status" value="1"/>
</dbReference>
<dbReference type="OrthoDB" id="41238at2759"/>
<evidence type="ECO:0000313" key="2">
    <source>
        <dbReference type="EMBL" id="KIW08222.1"/>
    </source>
</evidence>
<dbReference type="GeneID" id="27309123"/>
<sequence>MRLPIASRCKAFGGRSFLPCYQLEERSLRNASRSHFMAKMASDAYNSGPVGPAVPSHSAPRPQRVTLAGRFVSLLPLQPEHAEQLFKHVGEEANAKLWTYMGDGPYLTREAFSEAILSKSKSEDPLFFTVLSRPTNEPVGYATLMRIDTTHRVVEVGNVMFSPAMAGTPMSTETHYLLMRYAFSLGYRRYEWKCDALNAPSVRAATRLGFSYEGTFRQHMIYKGRSRDTAWFSIVDSEWEKVKEAFEAWLDEKNFDAQGKQIKKLEDFRL</sequence>
<dbReference type="AlphaFoldDB" id="A0A0D1Z5G4"/>
<dbReference type="HOGENOM" id="CLU_013985_1_2_1"/>
<dbReference type="RefSeq" id="XP_016218091.1">
    <property type="nucleotide sequence ID" value="XM_016353996.1"/>
</dbReference>
<organism evidence="2 3">
    <name type="scientific">Verruconis gallopava</name>
    <dbReference type="NCBI Taxonomy" id="253628"/>
    <lineage>
        <taxon>Eukaryota</taxon>
        <taxon>Fungi</taxon>
        <taxon>Dikarya</taxon>
        <taxon>Ascomycota</taxon>
        <taxon>Pezizomycotina</taxon>
        <taxon>Dothideomycetes</taxon>
        <taxon>Pleosporomycetidae</taxon>
        <taxon>Venturiales</taxon>
        <taxon>Sympoventuriaceae</taxon>
        <taxon>Verruconis</taxon>
    </lineage>
</organism>
<name>A0A0D1Z5G4_9PEZI</name>
<dbReference type="EMBL" id="KN847531">
    <property type="protein sequence ID" value="KIW08222.1"/>
    <property type="molecule type" value="Genomic_DNA"/>
</dbReference>
<protein>
    <recommendedName>
        <fullName evidence="1">N-acetyltransferase domain-containing protein</fullName>
    </recommendedName>
</protein>
<dbReference type="VEuPathDB" id="FungiDB:PV09_01150"/>
<keyword evidence="3" id="KW-1185">Reference proteome</keyword>
<gene>
    <name evidence="2" type="ORF">PV09_01150</name>
</gene>
<dbReference type="InterPro" id="IPR000182">
    <property type="entry name" value="GNAT_dom"/>
</dbReference>
<evidence type="ECO:0000259" key="1">
    <source>
        <dbReference type="PROSITE" id="PS51186"/>
    </source>
</evidence>
<dbReference type="PANTHER" id="PTHR43441">
    <property type="entry name" value="RIBOSOMAL-PROTEIN-SERINE ACETYLTRANSFERASE"/>
    <property type="match status" value="1"/>
</dbReference>
<dbReference type="Proteomes" id="UP000053259">
    <property type="component" value="Unassembled WGS sequence"/>
</dbReference>
<dbReference type="InterPro" id="IPR016181">
    <property type="entry name" value="Acyl_CoA_acyltransferase"/>
</dbReference>